<accession>A0ABW2IPU5</accession>
<protein>
    <submittedName>
        <fullName evidence="1">Glycosyltransferase</fullName>
        <ecNumber evidence="1">2.4.-.-</ecNumber>
    </submittedName>
</protein>
<proteinExistence type="predicted"/>
<evidence type="ECO:0000313" key="2">
    <source>
        <dbReference type="Proteomes" id="UP001596492"/>
    </source>
</evidence>
<name>A0ABW2IPU5_9PROT</name>
<keyword evidence="1" id="KW-0328">Glycosyltransferase</keyword>
<comment type="caution">
    <text evidence="1">The sequence shown here is derived from an EMBL/GenBank/DDBJ whole genome shotgun (WGS) entry which is preliminary data.</text>
</comment>
<dbReference type="GO" id="GO:0016757">
    <property type="term" value="F:glycosyltransferase activity"/>
    <property type="evidence" value="ECO:0007669"/>
    <property type="project" value="UniProtKB-KW"/>
</dbReference>
<dbReference type="Pfam" id="PF13692">
    <property type="entry name" value="Glyco_trans_1_4"/>
    <property type="match status" value="1"/>
</dbReference>
<gene>
    <name evidence="1" type="ORF">ACFQS8_15090</name>
</gene>
<sequence>MLISEIYLWGREYNPHLVPIVDALSKNRGVGKVVYIVESMMPESRISQGLSSSFPENYLESLSDGQVENVIKNSSPDSIHIFAGLRRVPCIVLGIKLASKYKRMFGIIQEPRVLEGISGKIRLAQSILNEGNIRKKARFILAIGEHGPRWFKLAGYNSELIFPFAYFLEPSTLQVREKTNLKVRVGFVGRLEVLKGFDLFLSAAECLDANYEIHIAGKGSLGSEIEQYKNPSSSNIHFHGVVPSNMMGDFMSSIDILVLPSITTDDGWGAVVSEALFQGCYPVVSNRVGASMMLRDPNNGAVIPWGDTESIVQSIKLANEKGYLSSQNRKQREQWARDVLSAEFGAAYLLEIFSNCFGNAPKPIWF</sequence>
<dbReference type="Proteomes" id="UP001596492">
    <property type="component" value="Unassembled WGS sequence"/>
</dbReference>
<dbReference type="EMBL" id="JBHTBR010000009">
    <property type="protein sequence ID" value="MFC7292946.1"/>
    <property type="molecule type" value="Genomic_DNA"/>
</dbReference>
<dbReference type="PANTHER" id="PTHR12526">
    <property type="entry name" value="GLYCOSYLTRANSFERASE"/>
    <property type="match status" value="1"/>
</dbReference>
<dbReference type="EC" id="2.4.-.-" evidence="1"/>
<keyword evidence="2" id="KW-1185">Reference proteome</keyword>
<keyword evidence="1" id="KW-0808">Transferase</keyword>
<evidence type="ECO:0000313" key="1">
    <source>
        <dbReference type="EMBL" id="MFC7292946.1"/>
    </source>
</evidence>
<reference evidence="2" key="1">
    <citation type="journal article" date="2019" name="Int. J. Syst. Evol. Microbiol.">
        <title>The Global Catalogue of Microorganisms (GCM) 10K type strain sequencing project: providing services to taxonomists for standard genome sequencing and annotation.</title>
        <authorList>
            <consortium name="The Broad Institute Genomics Platform"/>
            <consortium name="The Broad Institute Genome Sequencing Center for Infectious Disease"/>
            <person name="Wu L."/>
            <person name="Ma J."/>
        </authorList>
    </citation>
    <scope>NUCLEOTIDE SEQUENCE [LARGE SCALE GENOMIC DNA]</scope>
    <source>
        <strain evidence="2">CCUG 51308</strain>
    </source>
</reference>
<dbReference type="Gene3D" id="3.40.50.2000">
    <property type="entry name" value="Glycogen Phosphorylase B"/>
    <property type="match status" value="1"/>
</dbReference>
<dbReference type="SUPFAM" id="SSF53756">
    <property type="entry name" value="UDP-Glycosyltransferase/glycogen phosphorylase"/>
    <property type="match status" value="1"/>
</dbReference>
<organism evidence="1 2">
    <name type="scientific">Hirschia litorea</name>
    <dbReference type="NCBI Taxonomy" id="1199156"/>
    <lineage>
        <taxon>Bacteria</taxon>
        <taxon>Pseudomonadati</taxon>
        <taxon>Pseudomonadota</taxon>
        <taxon>Alphaproteobacteria</taxon>
        <taxon>Hyphomonadales</taxon>
        <taxon>Hyphomonadaceae</taxon>
        <taxon>Hirschia</taxon>
    </lineage>
</organism>
<dbReference type="RefSeq" id="WP_382168906.1">
    <property type="nucleotide sequence ID" value="NZ_JBHTBR010000009.1"/>
</dbReference>